<accession>A0A645HH29</accession>
<proteinExistence type="predicted"/>
<gene>
    <name evidence="2" type="ORF">SDC9_185563</name>
</gene>
<evidence type="ECO:0000313" key="2">
    <source>
        <dbReference type="EMBL" id="MPN38040.1"/>
    </source>
</evidence>
<feature type="compositionally biased region" description="Gly residues" evidence="1">
    <location>
        <begin position="9"/>
        <end position="24"/>
    </location>
</feature>
<evidence type="ECO:0000256" key="1">
    <source>
        <dbReference type="SAM" id="MobiDB-lite"/>
    </source>
</evidence>
<dbReference type="AlphaFoldDB" id="A0A645HH29"/>
<organism evidence="2">
    <name type="scientific">bioreactor metagenome</name>
    <dbReference type="NCBI Taxonomy" id="1076179"/>
    <lineage>
        <taxon>unclassified sequences</taxon>
        <taxon>metagenomes</taxon>
        <taxon>ecological metagenomes</taxon>
    </lineage>
</organism>
<protein>
    <submittedName>
        <fullName evidence="2">Uncharacterized protein</fullName>
    </submittedName>
</protein>
<reference evidence="2" key="1">
    <citation type="submission" date="2019-08" db="EMBL/GenBank/DDBJ databases">
        <authorList>
            <person name="Kucharzyk K."/>
            <person name="Murdoch R.W."/>
            <person name="Higgins S."/>
            <person name="Loffler F."/>
        </authorList>
    </citation>
    <scope>NUCLEOTIDE SEQUENCE</scope>
</reference>
<feature type="region of interest" description="Disordered" evidence="1">
    <location>
        <begin position="1"/>
        <end position="26"/>
    </location>
</feature>
<comment type="caution">
    <text evidence="2">The sequence shown here is derived from an EMBL/GenBank/DDBJ whole genome shotgun (WGS) entry which is preliminary data.</text>
</comment>
<name>A0A645HH29_9ZZZZ</name>
<dbReference type="EMBL" id="VSSQ01093031">
    <property type="protein sequence ID" value="MPN38040.1"/>
    <property type="molecule type" value="Genomic_DNA"/>
</dbReference>
<sequence>MELLRLGQSGAGGVDPAGGDGLAGAGRQNPLDCAGAGRFHGFHRALLHSLDLAGAWRAGGLRSQSADIVCDRGANDRDDRALGVVARQAILLKR</sequence>